<comment type="caution">
    <text evidence="1">The sequence shown here is derived from an EMBL/GenBank/DDBJ whole genome shotgun (WGS) entry which is preliminary data.</text>
</comment>
<dbReference type="AlphaFoldDB" id="A0A2P5B8Z0"/>
<name>A0A2P5B8Z0_PARAD</name>
<reference evidence="2" key="1">
    <citation type="submission" date="2016-06" db="EMBL/GenBank/DDBJ databases">
        <title>Parallel loss of symbiosis genes in relatives of nitrogen-fixing non-legume Parasponia.</title>
        <authorList>
            <person name="Van Velzen R."/>
            <person name="Holmer R."/>
            <person name="Bu F."/>
            <person name="Rutten L."/>
            <person name="Van Zeijl A."/>
            <person name="Liu W."/>
            <person name="Santuari L."/>
            <person name="Cao Q."/>
            <person name="Sharma T."/>
            <person name="Shen D."/>
            <person name="Roswanjaya Y."/>
            <person name="Wardhani T."/>
            <person name="Kalhor M.S."/>
            <person name="Jansen J."/>
            <person name="Van den Hoogen J."/>
            <person name="Gungor B."/>
            <person name="Hartog M."/>
            <person name="Hontelez J."/>
            <person name="Verver J."/>
            <person name="Yang W.-C."/>
            <person name="Schijlen E."/>
            <person name="Repin R."/>
            <person name="Schilthuizen M."/>
            <person name="Schranz E."/>
            <person name="Heidstra R."/>
            <person name="Miyata K."/>
            <person name="Fedorova E."/>
            <person name="Kohlen W."/>
            <person name="Bisseling T."/>
            <person name="Smit S."/>
            <person name="Geurts R."/>
        </authorList>
    </citation>
    <scope>NUCLEOTIDE SEQUENCE [LARGE SCALE GENOMIC DNA]</scope>
    <source>
        <strain evidence="2">cv. WU1-14</strain>
    </source>
</reference>
<protein>
    <submittedName>
        <fullName evidence="1">Uncharacterized protein</fullName>
    </submittedName>
</protein>
<dbReference type="EMBL" id="JXTB01000335">
    <property type="protein sequence ID" value="PON45247.1"/>
    <property type="molecule type" value="Genomic_DNA"/>
</dbReference>
<sequence length="160" mass="17406">MGMERWESKERALSTPSHVVALITVTRKRESASKVYSPLCDPSKEAAPPEPPYVCCPFFDIALFAASSLALNSSMLSPSIALHRSATTSLIIPYSPNLQPPLKTGCGAKAEKDAQVGEVYERSLNIEAEVCAIEMMSTEMAQVRVGVYTLSVQKERAVEL</sequence>
<accession>A0A2P5B8Z0</accession>
<evidence type="ECO:0000313" key="2">
    <source>
        <dbReference type="Proteomes" id="UP000237105"/>
    </source>
</evidence>
<dbReference type="Proteomes" id="UP000237105">
    <property type="component" value="Unassembled WGS sequence"/>
</dbReference>
<keyword evidence="2" id="KW-1185">Reference proteome</keyword>
<evidence type="ECO:0000313" key="1">
    <source>
        <dbReference type="EMBL" id="PON45247.1"/>
    </source>
</evidence>
<proteinExistence type="predicted"/>
<organism evidence="1 2">
    <name type="scientific">Parasponia andersonii</name>
    <name type="common">Sponia andersonii</name>
    <dbReference type="NCBI Taxonomy" id="3476"/>
    <lineage>
        <taxon>Eukaryota</taxon>
        <taxon>Viridiplantae</taxon>
        <taxon>Streptophyta</taxon>
        <taxon>Embryophyta</taxon>
        <taxon>Tracheophyta</taxon>
        <taxon>Spermatophyta</taxon>
        <taxon>Magnoliopsida</taxon>
        <taxon>eudicotyledons</taxon>
        <taxon>Gunneridae</taxon>
        <taxon>Pentapetalae</taxon>
        <taxon>rosids</taxon>
        <taxon>fabids</taxon>
        <taxon>Rosales</taxon>
        <taxon>Cannabaceae</taxon>
        <taxon>Parasponia</taxon>
    </lineage>
</organism>
<gene>
    <name evidence="1" type="ORF">PanWU01x14_260770</name>
</gene>